<sequence length="66" mass="7546">MFIFPGRIQTGTTSCSYVPGAAHLDHHAWRCRADISRSFAQIYTVTPCPVDLRRFRKPELTDKGKH</sequence>
<evidence type="ECO:0000313" key="2">
    <source>
        <dbReference type="Proteomes" id="UP001319874"/>
    </source>
</evidence>
<name>A0ABN6JX94_9BURK</name>
<evidence type="ECO:0000313" key="1">
    <source>
        <dbReference type="EMBL" id="BCZ84633.1"/>
    </source>
</evidence>
<proteinExistence type="predicted"/>
<keyword evidence="2" id="KW-1185">Reference proteome</keyword>
<dbReference type="EMBL" id="AP024958">
    <property type="protein sequence ID" value="BCZ84633.1"/>
    <property type="molecule type" value="Genomic_DNA"/>
</dbReference>
<reference evidence="1 2" key="1">
    <citation type="journal article" date="2022" name="Front. Microbiol.">
        <title>Identification and characterization of a novel class of self-sufficient cytochrome P450 hydroxylase involved in cyclohexanecarboxylate degradation in Paraburkholderia terrae strain KU-64.</title>
        <authorList>
            <person name="Yamamoto T."/>
            <person name="Hasegawa Y."/>
            <person name="Iwaki H."/>
        </authorList>
    </citation>
    <scope>NUCLEOTIDE SEQUENCE [LARGE SCALE GENOMIC DNA]</scope>
    <source>
        <strain evidence="1 2">KU-64</strain>
    </source>
</reference>
<gene>
    <name evidence="1" type="ORF">PTKU64_83080</name>
</gene>
<protein>
    <submittedName>
        <fullName evidence="1">Uncharacterized protein</fullName>
    </submittedName>
</protein>
<organism evidence="1 2">
    <name type="scientific">Paraburkholderia terrae</name>
    <dbReference type="NCBI Taxonomy" id="311230"/>
    <lineage>
        <taxon>Bacteria</taxon>
        <taxon>Pseudomonadati</taxon>
        <taxon>Pseudomonadota</taxon>
        <taxon>Betaproteobacteria</taxon>
        <taxon>Burkholderiales</taxon>
        <taxon>Burkholderiaceae</taxon>
        <taxon>Paraburkholderia</taxon>
    </lineage>
</organism>
<accession>A0ABN6JX94</accession>
<dbReference type="Proteomes" id="UP001319874">
    <property type="component" value="Chromosome 4"/>
</dbReference>